<gene>
    <name evidence="8" type="ORF">HPP92_012193</name>
</gene>
<dbReference type="Proteomes" id="UP000639772">
    <property type="component" value="Unassembled WGS sequence"/>
</dbReference>
<keyword evidence="4" id="KW-0677">Repeat</keyword>
<dbReference type="AlphaFoldDB" id="A0A835R8D5"/>
<organism evidence="8 9">
    <name type="scientific">Vanilla planifolia</name>
    <name type="common">Vanilla</name>
    <dbReference type="NCBI Taxonomy" id="51239"/>
    <lineage>
        <taxon>Eukaryota</taxon>
        <taxon>Viridiplantae</taxon>
        <taxon>Streptophyta</taxon>
        <taxon>Embryophyta</taxon>
        <taxon>Tracheophyta</taxon>
        <taxon>Spermatophyta</taxon>
        <taxon>Magnoliopsida</taxon>
        <taxon>Liliopsida</taxon>
        <taxon>Asparagales</taxon>
        <taxon>Orchidaceae</taxon>
        <taxon>Vanilloideae</taxon>
        <taxon>Vanilleae</taxon>
        <taxon>Vanilla</taxon>
    </lineage>
</organism>
<feature type="domain" description="Gnk2-homologous" evidence="7">
    <location>
        <begin position="131"/>
        <end position="237"/>
    </location>
</feature>
<evidence type="ECO:0000256" key="4">
    <source>
        <dbReference type="ARBA" id="ARBA00022737"/>
    </source>
</evidence>
<feature type="domain" description="Gnk2-homologous" evidence="7">
    <location>
        <begin position="22"/>
        <end position="125"/>
    </location>
</feature>
<name>A0A835R8D5_VANPL</name>
<dbReference type="Gene3D" id="3.30.430.20">
    <property type="entry name" value="Gnk2 domain, C-X8-C-X2-C motif"/>
    <property type="match status" value="2"/>
</dbReference>
<dbReference type="CDD" id="cd23509">
    <property type="entry name" value="Gnk2-like"/>
    <property type="match status" value="2"/>
</dbReference>
<evidence type="ECO:0000256" key="5">
    <source>
        <dbReference type="ARBA" id="ARBA00038515"/>
    </source>
</evidence>
<keyword evidence="3 6" id="KW-0732">Signal</keyword>
<dbReference type="OrthoDB" id="1731016at2759"/>
<evidence type="ECO:0000256" key="2">
    <source>
        <dbReference type="ARBA" id="ARBA00022525"/>
    </source>
</evidence>
<accession>A0A835R8D5</accession>
<dbReference type="PANTHER" id="PTHR32411">
    <property type="entry name" value="CYSTEINE-RICH REPEAT SECRETORY PROTEIN 38-RELATED"/>
    <property type="match status" value="1"/>
</dbReference>
<proteinExistence type="inferred from homology"/>
<comment type="similarity">
    <text evidence="5">Belongs to the cysteine-rich repeat secretory protein family.</text>
</comment>
<dbReference type="EMBL" id="JADCNM010000005">
    <property type="protein sequence ID" value="KAG0484109.1"/>
    <property type="molecule type" value="Genomic_DNA"/>
</dbReference>
<evidence type="ECO:0000256" key="1">
    <source>
        <dbReference type="ARBA" id="ARBA00004613"/>
    </source>
</evidence>
<evidence type="ECO:0000256" key="6">
    <source>
        <dbReference type="SAM" id="SignalP"/>
    </source>
</evidence>
<dbReference type="Pfam" id="PF01657">
    <property type="entry name" value="Stress-antifung"/>
    <property type="match status" value="2"/>
</dbReference>
<feature type="signal peptide" evidence="6">
    <location>
        <begin position="1"/>
        <end position="21"/>
    </location>
</feature>
<evidence type="ECO:0000313" key="8">
    <source>
        <dbReference type="EMBL" id="KAG0484109.1"/>
    </source>
</evidence>
<dbReference type="InterPro" id="IPR038408">
    <property type="entry name" value="GNK2_sf"/>
</dbReference>
<evidence type="ECO:0000313" key="9">
    <source>
        <dbReference type="Proteomes" id="UP000639772"/>
    </source>
</evidence>
<dbReference type="InterPro" id="IPR002902">
    <property type="entry name" value="GNK2"/>
</dbReference>
<dbReference type="InterPro" id="IPR050581">
    <property type="entry name" value="CRR_secretory_protein"/>
</dbReference>
<comment type="caution">
    <text evidence="8">The sequence shown here is derived from an EMBL/GenBank/DDBJ whole genome shotgun (WGS) entry which is preliminary data.</text>
</comment>
<dbReference type="PANTHER" id="PTHR32411:SF55">
    <property type="entry name" value="CYSTEINE-RICH REPEAT SECRETORY PROTEIN 55"/>
    <property type="match status" value="1"/>
</dbReference>
<feature type="chain" id="PRO_5032446666" description="Gnk2-homologous domain-containing protein" evidence="6">
    <location>
        <begin position="22"/>
        <end position="258"/>
    </location>
</feature>
<evidence type="ECO:0000256" key="3">
    <source>
        <dbReference type="ARBA" id="ARBA00022729"/>
    </source>
</evidence>
<sequence>MALSNHFLFFLVALLFPLANCEECIRYSCSGRNLTSREKFVQANVQNILTDLTRRTPMAGFAISVYGKEKETVYGRASCRGDLSSSACNSCIKQLARELPKLCPEHSGATRWYDDCWIHYDTEEFFGGYTFGDYMILWNNHNATEPEKFDSTVRGVMAGLTEIAVAPGNKRFAAVKAQFDRDLIIYGLVQCTLDLSPTACSRCLSSSIELYDEYCKFHEGCQVLFDSCVWRFEIYDFLSKPSKSDNYGGSKLIQKHGK</sequence>
<reference evidence="8 9" key="1">
    <citation type="journal article" date="2020" name="Nat. Food">
        <title>A phased Vanilla planifolia genome enables genetic improvement of flavour and production.</title>
        <authorList>
            <person name="Hasing T."/>
            <person name="Tang H."/>
            <person name="Brym M."/>
            <person name="Khazi F."/>
            <person name="Huang T."/>
            <person name="Chambers A.H."/>
        </authorList>
    </citation>
    <scope>NUCLEOTIDE SEQUENCE [LARGE SCALE GENOMIC DNA]</scope>
    <source>
        <tissue evidence="8">Leaf</tissue>
    </source>
</reference>
<evidence type="ECO:0000259" key="7">
    <source>
        <dbReference type="PROSITE" id="PS51473"/>
    </source>
</evidence>
<protein>
    <recommendedName>
        <fullName evidence="7">Gnk2-homologous domain-containing protein</fullName>
    </recommendedName>
</protein>
<comment type="subcellular location">
    <subcellularLocation>
        <location evidence="1">Secreted</location>
    </subcellularLocation>
</comment>
<keyword evidence="2" id="KW-0964">Secreted</keyword>
<dbReference type="GO" id="GO:0005576">
    <property type="term" value="C:extracellular region"/>
    <property type="evidence" value="ECO:0007669"/>
    <property type="project" value="UniProtKB-SubCell"/>
</dbReference>
<dbReference type="PROSITE" id="PS51473">
    <property type="entry name" value="GNK2"/>
    <property type="match status" value="2"/>
</dbReference>